<evidence type="ECO:0000313" key="4">
    <source>
        <dbReference type="Proteomes" id="UP000579250"/>
    </source>
</evidence>
<name>A0A846Z4M4_9ACTN</name>
<dbReference type="Gene3D" id="3.30.565.10">
    <property type="entry name" value="Histidine kinase-like ATPase, C-terminal domain"/>
    <property type="match status" value="1"/>
</dbReference>
<gene>
    <name evidence="3" type="ORF">HGB48_30095</name>
</gene>
<dbReference type="Proteomes" id="UP000579250">
    <property type="component" value="Unassembled WGS sequence"/>
</dbReference>
<dbReference type="InterPro" id="IPR050267">
    <property type="entry name" value="Anti-sigma-factor_SerPK"/>
</dbReference>
<keyword evidence="3" id="KW-0067">ATP-binding</keyword>
<feature type="domain" description="Histidine kinase/HSP90-like ATPase" evidence="2">
    <location>
        <begin position="5"/>
        <end position="114"/>
    </location>
</feature>
<dbReference type="EMBL" id="JAAXPI010000066">
    <property type="protein sequence ID" value="NKZ07949.1"/>
    <property type="molecule type" value="Genomic_DNA"/>
</dbReference>
<dbReference type="InterPro" id="IPR036890">
    <property type="entry name" value="HATPase_C_sf"/>
</dbReference>
<keyword evidence="1" id="KW-0723">Serine/threonine-protein kinase</keyword>
<dbReference type="AlphaFoldDB" id="A0A846Z4M4"/>
<dbReference type="PANTHER" id="PTHR35526">
    <property type="entry name" value="ANTI-SIGMA-F FACTOR RSBW-RELATED"/>
    <property type="match status" value="1"/>
</dbReference>
<dbReference type="PANTHER" id="PTHR35526:SF3">
    <property type="entry name" value="ANTI-SIGMA-F FACTOR RSBW"/>
    <property type="match status" value="1"/>
</dbReference>
<dbReference type="SUPFAM" id="SSF55874">
    <property type="entry name" value="ATPase domain of HSP90 chaperone/DNA topoisomerase II/histidine kinase"/>
    <property type="match status" value="1"/>
</dbReference>
<keyword evidence="4" id="KW-1185">Reference proteome</keyword>
<reference evidence="3 4" key="1">
    <citation type="submission" date="2020-04" db="EMBL/GenBank/DDBJ databases">
        <title>MicrobeNet Type strains.</title>
        <authorList>
            <person name="Nicholson A.C."/>
        </authorList>
    </citation>
    <scope>NUCLEOTIDE SEQUENCE [LARGE SCALE GENOMIC DNA]</scope>
    <source>
        <strain evidence="3 4">ATCC BAA-277</strain>
    </source>
</reference>
<dbReference type="RefSeq" id="WP_067637811.1">
    <property type="nucleotide sequence ID" value="NZ_JAAXPI010000066.1"/>
</dbReference>
<keyword evidence="3" id="KW-0547">Nucleotide-binding</keyword>
<dbReference type="InterPro" id="IPR003594">
    <property type="entry name" value="HATPase_dom"/>
</dbReference>
<evidence type="ECO:0000313" key="3">
    <source>
        <dbReference type="EMBL" id="NKZ07949.1"/>
    </source>
</evidence>
<comment type="caution">
    <text evidence="3">The sequence shown here is derived from an EMBL/GenBank/DDBJ whole genome shotgun (WGS) entry which is preliminary data.</text>
</comment>
<dbReference type="Pfam" id="PF13581">
    <property type="entry name" value="HATPase_c_2"/>
    <property type="match status" value="1"/>
</dbReference>
<proteinExistence type="predicted"/>
<dbReference type="GO" id="GO:0004674">
    <property type="term" value="F:protein serine/threonine kinase activity"/>
    <property type="evidence" value="ECO:0007669"/>
    <property type="project" value="UniProtKB-KW"/>
</dbReference>
<dbReference type="GO" id="GO:0005524">
    <property type="term" value="F:ATP binding"/>
    <property type="evidence" value="ECO:0007669"/>
    <property type="project" value="UniProtKB-KW"/>
</dbReference>
<evidence type="ECO:0000259" key="2">
    <source>
        <dbReference type="Pfam" id="PF13581"/>
    </source>
</evidence>
<keyword evidence="1" id="KW-0418">Kinase</keyword>
<evidence type="ECO:0000256" key="1">
    <source>
        <dbReference type="ARBA" id="ARBA00022527"/>
    </source>
</evidence>
<protein>
    <submittedName>
        <fullName evidence="3">ATP-binding protein</fullName>
    </submittedName>
</protein>
<accession>A0A846Z4M4</accession>
<sequence>MIAFKPDIEKIKVARDHVATIAAGWPVDEYLVRVVASELITNAVRHAVTDEVRVDARSDGCVCVVEVWDGDGTLPVVCRPGPDAVGGRGLMIVGELVTRWGAVRDDREGGKTVFAEWAVP</sequence>
<organism evidence="3 4">
    <name type="scientific">Actinomadura latina</name>
    <dbReference type="NCBI Taxonomy" id="163603"/>
    <lineage>
        <taxon>Bacteria</taxon>
        <taxon>Bacillati</taxon>
        <taxon>Actinomycetota</taxon>
        <taxon>Actinomycetes</taxon>
        <taxon>Streptosporangiales</taxon>
        <taxon>Thermomonosporaceae</taxon>
        <taxon>Actinomadura</taxon>
    </lineage>
</organism>
<keyword evidence="1" id="KW-0808">Transferase</keyword>
<dbReference type="CDD" id="cd16936">
    <property type="entry name" value="HATPase_RsbW-like"/>
    <property type="match status" value="1"/>
</dbReference>